<sequence>MPGGVREAPMQFPAKGSTLLGVVEREHSGSLRLKCPFKLAAVAAAGAFALAACTAPDGTGTATVTAESAAGTLEGPGPQELDGQSLLPEDAPGAPAGGSDPSAEDKGKDDGGNWGSYSSATDACAAVASGVTVLTVAPLNLLSGVDEDQLRDLEAGVRDLARKAPEELHEPLAGIEAEIGRHDGLDEFDYAAFRDALDPLDDWLDTHCSF</sequence>
<evidence type="ECO:0000256" key="1">
    <source>
        <dbReference type="SAM" id="MobiDB-lite"/>
    </source>
</evidence>
<protein>
    <submittedName>
        <fullName evidence="2">Uncharacterized protein</fullName>
    </submittedName>
</protein>
<evidence type="ECO:0000313" key="2">
    <source>
        <dbReference type="EMBL" id="EMY33710.1"/>
    </source>
</evidence>
<name>N1UXD6_9MICC</name>
<dbReference type="AlphaFoldDB" id="N1UXD6"/>
<dbReference type="Proteomes" id="UP000010729">
    <property type="component" value="Unassembled WGS sequence"/>
</dbReference>
<organism evidence="2 3">
    <name type="scientific">Arthrobacter crystallopoietes BAB-32</name>
    <dbReference type="NCBI Taxonomy" id="1246476"/>
    <lineage>
        <taxon>Bacteria</taxon>
        <taxon>Bacillati</taxon>
        <taxon>Actinomycetota</taxon>
        <taxon>Actinomycetes</taxon>
        <taxon>Micrococcales</taxon>
        <taxon>Micrococcaceae</taxon>
        <taxon>Crystallibacter</taxon>
    </lineage>
</organism>
<dbReference type="EMBL" id="ANPE02000158">
    <property type="protein sequence ID" value="EMY33710.1"/>
    <property type="molecule type" value="Genomic_DNA"/>
</dbReference>
<gene>
    <name evidence="2" type="ORF">D477_013325</name>
</gene>
<feature type="region of interest" description="Disordered" evidence="1">
    <location>
        <begin position="70"/>
        <end position="114"/>
    </location>
</feature>
<keyword evidence="3" id="KW-1185">Reference proteome</keyword>
<evidence type="ECO:0000313" key="3">
    <source>
        <dbReference type="Proteomes" id="UP000010729"/>
    </source>
</evidence>
<reference evidence="2 3" key="1">
    <citation type="journal article" date="2013" name="Genome Announc.">
        <title>Draft Genome Sequence of Arthrobacter crystallopoietes Strain BAB-32, Revealing Genes for Bioremediation.</title>
        <authorList>
            <person name="Joshi M.N."/>
            <person name="Pandit A.S."/>
            <person name="Sharma A."/>
            <person name="Pandya R.V."/>
            <person name="Desai S.M."/>
            <person name="Saxena A.K."/>
            <person name="Bagatharia S.B."/>
        </authorList>
    </citation>
    <scope>NUCLEOTIDE SEQUENCE [LARGE SCALE GENOMIC DNA]</scope>
    <source>
        <strain evidence="2 3">BAB-32</strain>
    </source>
</reference>
<comment type="caution">
    <text evidence="2">The sequence shown here is derived from an EMBL/GenBank/DDBJ whole genome shotgun (WGS) entry which is preliminary data.</text>
</comment>
<accession>N1UXD6</accession>
<proteinExistence type="predicted"/>